<organism evidence="4 5">
    <name type="scientific">Nesterenkonia sphaerica</name>
    <dbReference type="NCBI Taxonomy" id="1804988"/>
    <lineage>
        <taxon>Bacteria</taxon>
        <taxon>Bacillati</taxon>
        <taxon>Actinomycetota</taxon>
        <taxon>Actinomycetes</taxon>
        <taxon>Micrococcales</taxon>
        <taxon>Micrococcaceae</taxon>
        <taxon>Nesterenkonia</taxon>
    </lineage>
</organism>
<comment type="caution">
    <text evidence="4">The sequence shown here is derived from an EMBL/GenBank/DDBJ whole genome shotgun (WGS) entry which is preliminary data.</text>
</comment>
<dbReference type="InterPro" id="IPR002563">
    <property type="entry name" value="Flavin_Rdtase-like_dom"/>
</dbReference>
<dbReference type="Proteomes" id="UP000306544">
    <property type="component" value="Unassembled WGS sequence"/>
</dbReference>
<dbReference type="InterPro" id="IPR050268">
    <property type="entry name" value="NADH-dep_flavin_reductase"/>
</dbReference>
<sequence length="179" mass="18917">MSLSAATLARPSVSAEALDPLELRAAFAQFPQGIVVVGAEIDGAPQGLVASTFTVGVSLDPPLVTFAVQHTSGTWPRLREAASHLGVSVIGAEQQGLCRQIASKDRAQRFAGVDYITDDDGTLVLNATPLWLKTRIYNQFTAGDHDIVVLEVLDLAADATRGGLVFHQSAFTPLPSHEA</sequence>
<evidence type="ECO:0000259" key="3">
    <source>
        <dbReference type="SMART" id="SM00903"/>
    </source>
</evidence>
<dbReference type="PANTHER" id="PTHR30466:SF11">
    <property type="entry name" value="FLAVIN-DEPENDENT MONOOXYGENASE, REDUCTASE SUBUNIT HSAB"/>
    <property type="match status" value="1"/>
</dbReference>
<dbReference type="Pfam" id="PF01613">
    <property type="entry name" value="Flavin_Reduct"/>
    <property type="match status" value="1"/>
</dbReference>
<feature type="domain" description="Flavin reductase like" evidence="3">
    <location>
        <begin position="27"/>
        <end position="173"/>
    </location>
</feature>
<protein>
    <submittedName>
        <fullName evidence="4">Flavin reductase family protein</fullName>
    </submittedName>
</protein>
<dbReference type="SMART" id="SM00903">
    <property type="entry name" value="Flavin_Reduct"/>
    <property type="match status" value="1"/>
</dbReference>
<keyword evidence="2" id="KW-0560">Oxidoreductase</keyword>
<dbReference type="GO" id="GO:0010181">
    <property type="term" value="F:FMN binding"/>
    <property type="evidence" value="ECO:0007669"/>
    <property type="project" value="InterPro"/>
</dbReference>
<dbReference type="SUPFAM" id="SSF50475">
    <property type="entry name" value="FMN-binding split barrel"/>
    <property type="match status" value="1"/>
</dbReference>
<gene>
    <name evidence="4" type="ORF">FEF27_09130</name>
</gene>
<evidence type="ECO:0000256" key="1">
    <source>
        <dbReference type="ARBA" id="ARBA00008898"/>
    </source>
</evidence>
<dbReference type="InterPro" id="IPR012349">
    <property type="entry name" value="Split_barrel_FMN-bd"/>
</dbReference>
<dbReference type="EMBL" id="VAWA01000011">
    <property type="protein sequence ID" value="TLP74310.1"/>
    <property type="molecule type" value="Genomic_DNA"/>
</dbReference>
<accession>A0A5R9A723</accession>
<keyword evidence="5" id="KW-1185">Reference proteome</keyword>
<comment type="similarity">
    <text evidence="1">Belongs to the non-flavoprotein flavin reductase family.</text>
</comment>
<proteinExistence type="inferred from homology"/>
<dbReference type="Gene3D" id="2.30.110.10">
    <property type="entry name" value="Electron Transport, Fmn-binding Protein, Chain A"/>
    <property type="match status" value="1"/>
</dbReference>
<evidence type="ECO:0000313" key="5">
    <source>
        <dbReference type="Proteomes" id="UP000306544"/>
    </source>
</evidence>
<evidence type="ECO:0000313" key="4">
    <source>
        <dbReference type="EMBL" id="TLP74310.1"/>
    </source>
</evidence>
<evidence type="ECO:0000256" key="2">
    <source>
        <dbReference type="ARBA" id="ARBA00023002"/>
    </source>
</evidence>
<name>A0A5R9A723_9MICC</name>
<dbReference type="AlphaFoldDB" id="A0A5R9A723"/>
<dbReference type="PANTHER" id="PTHR30466">
    <property type="entry name" value="FLAVIN REDUCTASE"/>
    <property type="match status" value="1"/>
</dbReference>
<dbReference type="GO" id="GO:0042602">
    <property type="term" value="F:riboflavin reductase (NADPH) activity"/>
    <property type="evidence" value="ECO:0007669"/>
    <property type="project" value="TreeGrafter"/>
</dbReference>
<dbReference type="OrthoDB" id="9792858at2"/>
<dbReference type="RefSeq" id="WP_138170555.1">
    <property type="nucleotide sequence ID" value="NZ_VAWA01000011.1"/>
</dbReference>
<reference evidence="4 5" key="1">
    <citation type="submission" date="2019-05" db="EMBL/GenBank/DDBJ databases">
        <title>Nesterenkonia sp. GY239, isolated from the Southern Atlantic Ocean.</title>
        <authorList>
            <person name="Zhang G."/>
        </authorList>
    </citation>
    <scope>NUCLEOTIDE SEQUENCE [LARGE SCALE GENOMIC DNA]</scope>
    <source>
        <strain evidence="4 5">GY239</strain>
    </source>
</reference>